<sequence length="108" mass="11802">MKDLCHQPEGSTLEPGSDIHSKGQSSPDESSRHSQMTARFRTCWQDPDVAAHDTQALSWASCRLETSAEAGHVEDQPGDAAAYSSGGEMHFCSDPEIPDLYVEKHNSK</sequence>
<evidence type="ECO:0000313" key="3">
    <source>
        <dbReference type="Proteomes" id="UP000028990"/>
    </source>
</evidence>
<organism evidence="2 3">
    <name type="scientific">Fukomys damarensis</name>
    <name type="common">Damaraland mole rat</name>
    <name type="synonym">Cryptomys damarensis</name>
    <dbReference type="NCBI Taxonomy" id="885580"/>
    <lineage>
        <taxon>Eukaryota</taxon>
        <taxon>Metazoa</taxon>
        <taxon>Chordata</taxon>
        <taxon>Craniata</taxon>
        <taxon>Vertebrata</taxon>
        <taxon>Euteleostomi</taxon>
        <taxon>Mammalia</taxon>
        <taxon>Eutheria</taxon>
        <taxon>Euarchontoglires</taxon>
        <taxon>Glires</taxon>
        <taxon>Rodentia</taxon>
        <taxon>Hystricomorpha</taxon>
        <taxon>Bathyergidae</taxon>
        <taxon>Fukomys</taxon>
    </lineage>
</organism>
<name>A0A091E247_FUKDA</name>
<feature type="compositionally biased region" description="Polar residues" evidence="1">
    <location>
        <begin position="22"/>
        <end position="37"/>
    </location>
</feature>
<protein>
    <submittedName>
        <fullName evidence="2">Uncharacterized protein</fullName>
    </submittedName>
</protein>
<reference evidence="2 3" key="1">
    <citation type="submission" date="2013-11" db="EMBL/GenBank/DDBJ databases">
        <title>The Damaraland mole rat (Fukomys damarensis) genome and evolution of African mole rats.</title>
        <authorList>
            <person name="Gladyshev V.N."/>
            <person name="Fang X."/>
        </authorList>
    </citation>
    <scope>NUCLEOTIDE SEQUENCE [LARGE SCALE GENOMIC DNA]</scope>
    <source>
        <tissue evidence="2">Liver</tissue>
    </source>
</reference>
<feature type="region of interest" description="Disordered" evidence="1">
    <location>
        <begin position="1"/>
        <end position="37"/>
    </location>
</feature>
<proteinExistence type="predicted"/>
<evidence type="ECO:0000313" key="2">
    <source>
        <dbReference type="EMBL" id="KFO38454.1"/>
    </source>
</evidence>
<keyword evidence="3" id="KW-1185">Reference proteome</keyword>
<dbReference type="Proteomes" id="UP000028990">
    <property type="component" value="Unassembled WGS sequence"/>
</dbReference>
<evidence type="ECO:0000256" key="1">
    <source>
        <dbReference type="SAM" id="MobiDB-lite"/>
    </source>
</evidence>
<accession>A0A091E247</accession>
<dbReference type="AlphaFoldDB" id="A0A091E247"/>
<dbReference type="EMBL" id="KN120510">
    <property type="protein sequence ID" value="KFO38454.1"/>
    <property type="molecule type" value="Genomic_DNA"/>
</dbReference>
<gene>
    <name evidence="2" type="ORF">H920_00103</name>
</gene>
<feature type="region of interest" description="Disordered" evidence="1">
    <location>
        <begin position="69"/>
        <end position="89"/>
    </location>
</feature>